<dbReference type="EMBL" id="LT594324">
    <property type="protein sequence ID" value="SBT41306.1"/>
    <property type="molecule type" value="Genomic_DNA"/>
</dbReference>
<organism evidence="1 2">
    <name type="scientific">Micromonospora narathiwatensis</name>
    <dbReference type="NCBI Taxonomy" id="299146"/>
    <lineage>
        <taxon>Bacteria</taxon>
        <taxon>Bacillati</taxon>
        <taxon>Actinomycetota</taxon>
        <taxon>Actinomycetes</taxon>
        <taxon>Micromonosporales</taxon>
        <taxon>Micromonosporaceae</taxon>
        <taxon>Micromonospora</taxon>
    </lineage>
</organism>
<name>A0A1A8ZBR3_9ACTN</name>
<dbReference type="RefSeq" id="WP_269455434.1">
    <property type="nucleotide sequence ID" value="NZ_LT594324.1"/>
</dbReference>
<evidence type="ECO:0000313" key="2">
    <source>
        <dbReference type="Proteomes" id="UP000198765"/>
    </source>
</evidence>
<protein>
    <submittedName>
        <fullName evidence="1">Uncharacterized protein</fullName>
    </submittedName>
</protein>
<accession>A0A1A8ZBR3</accession>
<dbReference type="PATRIC" id="fig|299146.4.peg.1239"/>
<proteinExistence type="predicted"/>
<dbReference type="Proteomes" id="UP000198765">
    <property type="component" value="Chromosome I"/>
</dbReference>
<dbReference type="AlphaFoldDB" id="A0A1A8ZBR3"/>
<gene>
    <name evidence="1" type="ORF">GA0070621_1197</name>
</gene>
<reference evidence="1 2" key="1">
    <citation type="submission" date="2016-06" db="EMBL/GenBank/DDBJ databases">
        <authorList>
            <person name="Kjaerup R.B."/>
            <person name="Dalgaard T.S."/>
            <person name="Juul-Madsen H.R."/>
        </authorList>
    </citation>
    <scope>NUCLEOTIDE SEQUENCE [LARGE SCALE GENOMIC DNA]</scope>
    <source>
        <strain evidence="1 2">DSM 45248</strain>
    </source>
</reference>
<sequence>MNHLLTADLIELERAELVRRLRRDRHAAAVRAARVPLRRRTAR</sequence>
<evidence type="ECO:0000313" key="1">
    <source>
        <dbReference type="EMBL" id="SBT41306.1"/>
    </source>
</evidence>
<keyword evidence="2" id="KW-1185">Reference proteome</keyword>